<dbReference type="GO" id="GO:0008270">
    <property type="term" value="F:zinc ion binding"/>
    <property type="evidence" value="ECO:0007669"/>
    <property type="project" value="InterPro"/>
</dbReference>
<sequence length="359" mass="40167">MTADLGRVRSRYAGLQTYLKTILSELNEHISSENCEREKLLGFKNSVTAIVEQCASVHNEILSLLKPEEIEAEVVNHMKNLEPVHRVLASTDLKLEQTNPNTATTLGYGCLSGEALAAVSDLALSSSNYLEAIELLTHMESLLKIGKVRSRENIKELRMLYNHVENCIRNLKALKLDTSGYGSLLIPILKDRLPDDINMIIARNFGNNTWTLDKVLEYFNDELRAQEHCSTQSGTRSQFNEHDKSRKMDYTTSGLLSQTGKSSCVYCNKDGHSHSKCTNVSSPESRKSILRKNNRCFVCLDQGHIAKNCPSTYVCRRCKGGKHHISICTSNSHRASGDNQNKSNPDKADDTSASRTCWL</sequence>
<dbReference type="PROSITE" id="PS50158">
    <property type="entry name" value="ZF_CCHC"/>
    <property type="match status" value="1"/>
</dbReference>
<comment type="caution">
    <text evidence="2">The sequence shown here is derived from an EMBL/GenBank/DDBJ whole genome shotgun (WGS) entry which is preliminary data.</text>
</comment>
<dbReference type="OrthoDB" id="5989194at2759"/>
<dbReference type="GO" id="GO:0003676">
    <property type="term" value="F:nucleic acid binding"/>
    <property type="evidence" value="ECO:0007669"/>
    <property type="project" value="InterPro"/>
</dbReference>
<dbReference type="InterPro" id="IPR036875">
    <property type="entry name" value="Znf_CCHC_sf"/>
</dbReference>
<organism evidence="2 3">
    <name type="scientific">Paramuricea clavata</name>
    <name type="common">Red gorgonian</name>
    <name type="synonym">Violescent sea-whip</name>
    <dbReference type="NCBI Taxonomy" id="317549"/>
    <lineage>
        <taxon>Eukaryota</taxon>
        <taxon>Metazoa</taxon>
        <taxon>Cnidaria</taxon>
        <taxon>Anthozoa</taxon>
        <taxon>Octocorallia</taxon>
        <taxon>Malacalcyonacea</taxon>
        <taxon>Plexauridae</taxon>
        <taxon>Paramuricea</taxon>
    </lineage>
</organism>
<dbReference type="AlphaFoldDB" id="A0A6S7I5S2"/>
<dbReference type="Pfam" id="PF03564">
    <property type="entry name" value="DUF1759"/>
    <property type="match status" value="1"/>
</dbReference>
<dbReference type="PANTHER" id="PTHR47331">
    <property type="entry name" value="PHD-TYPE DOMAIN-CONTAINING PROTEIN"/>
    <property type="match status" value="1"/>
</dbReference>
<keyword evidence="3" id="KW-1185">Reference proteome</keyword>
<gene>
    <name evidence="2" type="ORF">PACLA_8A006244</name>
</gene>
<name>A0A6S7I5S2_PARCT</name>
<evidence type="ECO:0000256" key="1">
    <source>
        <dbReference type="SAM" id="MobiDB-lite"/>
    </source>
</evidence>
<dbReference type="SUPFAM" id="SSF57756">
    <property type="entry name" value="Retrovirus zinc finger-like domains"/>
    <property type="match status" value="1"/>
</dbReference>
<evidence type="ECO:0000313" key="3">
    <source>
        <dbReference type="Proteomes" id="UP001152795"/>
    </source>
</evidence>
<accession>A0A6S7I5S2</accession>
<dbReference type="SMART" id="SM00343">
    <property type="entry name" value="ZnF_C2HC"/>
    <property type="match status" value="3"/>
</dbReference>
<reference evidence="2" key="1">
    <citation type="submission" date="2020-04" db="EMBL/GenBank/DDBJ databases">
        <authorList>
            <person name="Alioto T."/>
            <person name="Alioto T."/>
            <person name="Gomez Garrido J."/>
        </authorList>
    </citation>
    <scope>NUCLEOTIDE SEQUENCE</scope>
    <source>
        <strain evidence="2">A484AB</strain>
    </source>
</reference>
<evidence type="ECO:0000313" key="2">
    <source>
        <dbReference type="EMBL" id="CAB4013066.1"/>
    </source>
</evidence>
<dbReference type="InterPro" id="IPR005312">
    <property type="entry name" value="DUF1759"/>
</dbReference>
<dbReference type="Proteomes" id="UP001152795">
    <property type="component" value="Unassembled WGS sequence"/>
</dbReference>
<feature type="compositionally biased region" description="Polar residues" evidence="1">
    <location>
        <begin position="330"/>
        <end position="343"/>
    </location>
</feature>
<dbReference type="Gene3D" id="4.10.60.10">
    <property type="entry name" value="Zinc finger, CCHC-type"/>
    <property type="match status" value="1"/>
</dbReference>
<dbReference type="PANTHER" id="PTHR47331:SF5">
    <property type="entry name" value="RIBONUCLEASE H"/>
    <property type="match status" value="1"/>
</dbReference>
<feature type="region of interest" description="Disordered" evidence="1">
    <location>
        <begin position="330"/>
        <end position="359"/>
    </location>
</feature>
<dbReference type="InterPro" id="IPR001878">
    <property type="entry name" value="Znf_CCHC"/>
</dbReference>
<dbReference type="EMBL" id="CACRXK020007738">
    <property type="protein sequence ID" value="CAB4013066.1"/>
    <property type="molecule type" value="Genomic_DNA"/>
</dbReference>
<proteinExistence type="predicted"/>
<protein>
    <submittedName>
        <fullName evidence="2">PREDICTED: uncharacterized protein LOC100197852</fullName>
    </submittedName>
</protein>